<keyword evidence="6" id="KW-1133">Transmembrane helix</keyword>
<reference evidence="10" key="2">
    <citation type="submission" date="2020-09" db="EMBL/GenBank/DDBJ databases">
        <authorList>
            <person name="Sun Q."/>
            <person name="Zhou Y."/>
        </authorList>
    </citation>
    <scope>NUCLEOTIDE SEQUENCE</scope>
    <source>
        <strain evidence="10">CGMCC 1.12777</strain>
    </source>
</reference>
<dbReference type="SUPFAM" id="SSF55874">
    <property type="entry name" value="ATPase domain of HSP90 chaperone/DNA topoisomerase II/histidine kinase"/>
    <property type="match status" value="1"/>
</dbReference>
<dbReference type="Pfam" id="PF07730">
    <property type="entry name" value="HisKA_3"/>
    <property type="match status" value="1"/>
</dbReference>
<evidence type="ECO:0000256" key="1">
    <source>
        <dbReference type="ARBA" id="ARBA00000085"/>
    </source>
</evidence>
<evidence type="ECO:0000256" key="6">
    <source>
        <dbReference type="SAM" id="Phobius"/>
    </source>
</evidence>
<protein>
    <recommendedName>
        <fullName evidence="2">histidine kinase</fullName>
        <ecNumber evidence="2">2.7.13.3</ecNumber>
    </recommendedName>
</protein>
<dbReference type="RefSeq" id="WP_188494949.1">
    <property type="nucleotide sequence ID" value="NZ_BMFV01000001.1"/>
</dbReference>
<keyword evidence="4 10" id="KW-0418">Kinase</keyword>
<evidence type="ECO:0000256" key="5">
    <source>
        <dbReference type="ARBA" id="ARBA00023012"/>
    </source>
</evidence>
<dbReference type="Pfam" id="PF02518">
    <property type="entry name" value="HATPase_c"/>
    <property type="match status" value="1"/>
</dbReference>
<dbReference type="Pfam" id="PF23540">
    <property type="entry name" value="DesK_N"/>
    <property type="match status" value="1"/>
</dbReference>
<dbReference type="InterPro" id="IPR011712">
    <property type="entry name" value="Sig_transdc_His_kin_sub3_dim/P"/>
</dbReference>
<evidence type="ECO:0000313" key="10">
    <source>
        <dbReference type="EMBL" id="GGH73502.1"/>
    </source>
</evidence>
<dbReference type="InterPro" id="IPR036890">
    <property type="entry name" value="HATPase_C_sf"/>
</dbReference>
<dbReference type="AlphaFoldDB" id="A0A8J3EJT3"/>
<evidence type="ECO:0000259" key="7">
    <source>
        <dbReference type="Pfam" id="PF02518"/>
    </source>
</evidence>
<evidence type="ECO:0000256" key="3">
    <source>
        <dbReference type="ARBA" id="ARBA00022679"/>
    </source>
</evidence>
<dbReference type="GO" id="GO:0046983">
    <property type="term" value="F:protein dimerization activity"/>
    <property type="evidence" value="ECO:0007669"/>
    <property type="project" value="InterPro"/>
</dbReference>
<feature type="domain" description="DesK/YvfT N-terminal" evidence="9">
    <location>
        <begin position="1"/>
        <end position="150"/>
    </location>
</feature>
<dbReference type="InterPro" id="IPR050482">
    <property type="entry name" value="Sensor_HK_TwoCompSys"/>
</dbReference>
<gene>
    <name evidence="10" type="primary">desK</name>
    <name evidence="10" type="ORF">GCM10007096_00790</name>
</gene>
<dbReference type="Gene3D" id="3.30.565.10">
    <property type="entry name" value="Histidine kinase-like ATPase, C-terminal domain"/>
    <property type="match status" value="1"/>
</dbReference>
<dbReference type="EC" id="2.7.13.3" evidence="2"/>
<dbReference type="EMBL" id="BMFV01000001">
    <property type="protein sequence ID" value="GGH73502.1"/>
    <property type="molecule type" value="Genomic_DNA"/>
</dbReference>
<dbReference type="GO" id="GO:0016020">
    <property type="term" value="C:membrane"/>
    <property type="evidence" value="ECO:0007669"/>
    <property type="project" value="InterPro"/>
</dbReference>
<proteinExistence type="predicted"/>
<feature type="transmembrane region" description="Helical" evidence="6">
    <location>
        <begin position="36"/>
        <end position="53"/>
    </location>
</feature>
<evidence type="ECO:0000256" key="4">
    <source>
        <dbReference type="ARBA" id="ARBA00022777"/>
    </source>
</evidence>
<keyword evidence="3" id="KW-0808">Transferase</keyword>
<dbReference type="PANTHER" id="PTHR24421:SF63">
    <property type="entry name" value="SENSOR HISTIDINE KINASE DESK"/>
    <property type="match status" value="1"/>
</dbReference>
<dbReference type="Proteomes" id="UP000656813">
    <property type="component" value="Unassembled WGS sequence"/>
</dbReference>
<evidence type="ECO:0000313" key="11">
    <source>
        <dbReference type="Proteomes" id="UP000656813"/>
    </source>
</evidence>
<sequence length="380" mass="43344">MRNWFHVIPKNTGLSTFVWIIFCILPFYVIMRSSSLMDICFGIVMIILFFVAYRLSFNSKTGFVYLWVSIEMAISIFTTLFFGYVYFALFLAYFIGNIKNRGGFLTLYITHLVTTIAAITTGFFIETTLFTSQLPFVIISVIGVILLPFNMYNRNKREILEDQLENANKKISELVVLEERQRIARDLHDTLGQKLSLIRLKSDLAGRLIDVKPEDAKIEIIDINQTARTALQEVREMVSDMKGVKLENEVVHIGQILEAAQIDFILEGSPRLENTPLLIENVLCMCLKEAVTNVVKHSEASVCRVKIKQESNEVLIEVVDNGFGFRNRGEAHHGNGLNGMRERLEFVNGSLDIFSTESEEGARVIFKVPHIIRETAKQEE</sequence>
<accession>A0A8J3EJT3</accession>
<keyword evidence="6" id="KW-0812">Transmembrane</keyword>
<dbReference type="Gene3D" id="1.20.5.1930">
    <property type="match status" value="1"/>
</dbReference>
<feature type="transmembrane region" description="Helical" evidence="6">
    <location>
        <begin position="65"/>
        <end position="93"/>
    </location>
</feature>
<keyword evidence="6" id="KW-0472">Membrane</keyword>
<organism evidence="10 11">
    <name type="scientific">Pullulanibacillus pueri</name>
    <dbReference type="NCBI Taxonomy" id="1437324"/>
    <lineage>
        <taxon>Bacteria</taxon>
        <taxon>Bacillati</taxon>
        <taxon>Bacillota</taxon>
        <taxon>Bacilli</taxon>
        <taxon>Bacillales</taxon>
        <taxon>Sporolactobacillaceae</taxon>
        <taxon>Pullulanibacillus</taxon>
    </lineage>
</organism>
<feature type="domain" description="Histidine kinase/HSP90-like ATPase" evidence="7">
    <location>
        <begin position="283"/>
        <end position="369"/>
    </location>
</feature>
<feature type="transmembrane region" description="Helical" evidence="6">
    <location>
        <begin position="131"/>
        <end position="149"/>
    </location>
</feature>
<feature type="transmembrane region" description="Helical" evidence="6">
    <location>
        <begin position="12"/>
        <end position="29"/>
    </location>
</feature>
<comment type="caution">
    <text evidence="10">The sequence shown here is derived from an EMBL/GenBank/DDBJ whole genome shotgun (WGS) entry which is preliminary data.</text>
</comment>
<evidence type="ECO:0000256" key="2">
    <source>
        <dbReference type="ARBA" id="ARBA00012438"/>
    </source>
</evidence>
<comment type="catalytic activity">
    <reaction evidence="1">
        <text>ATP + protein L-histidine = ADP + protein N-phospho-L-histidine.</text>
        <dbReference type="EC" id="2.7.13.3"/>
    </reaction>
</comment>
<keyword evidence="5" id="KW-0902">Two-component regulatory system</keyword>
<keyword evidence="11" id="KW-1185">Reference proteome</keyword>
<dbReference type="GO" id="GO:0000155">
    <property type="term" value="F:phosphorelay sensor kinase activity"/>
    <property type="evidence" value="ECO:0007669"/>
    <property type="project" value="InterPro"/>
</dbReference>
<evidence type="ECO:0000259" key="8">
    <source>
        <dbReference type="Pfam" id="PF07730"/>
    </source>
</evidence>
<dbReference type="InterPro" id="IPR056374">
    <property type="entry name" value="DesK/YvfT_N"/>
</dbReference>
<feature type="domain" description="Signal transduction histidine kinase subgroup 3 dimerisation and phosphoacceptor" evidence="8">
    <location>
        <begin position="179"/>
        <end position="242"/>
    </location>
</feature>
<name>A0A8J3EJT3_9BACL</name>
<feature type="transmembrane region" description="Helical" evidence="6">
    <location>
        <begin position="105"/>
        <end position="125"/>
    </location>
</feature>
<reference evidence="10" key="1">
    <citation type="journal article" date="2014" name="Int. J. Syst. Evol. Microbiol.">
        <title>Complete genome sequence of Corynebacterium casei LMG S-19264T (=DSM 44701T), isolated from a smear-ripened cheese.</title>
        <authorList>
            <consortium name="US DOE Joint Genome Institute (JGI-PGF)"/>
            <person name="Walter F."/>
            <person name="Albersmeier A."/>
            <person name="Kalinowski J."/>
            <person name="Ruckert C."/>
        </authorList>
    </citation>
    <scope>NUCLEOTIDE SEQUENCE</scope>
    <source>
        <strain evidence="10">CGMCC 1.12777</strain>
    </source>
</reference>
<dbReference type="PANTHER" id="PTHR24421">
    <property type="entry name" value="NITRATE/NITRITE SENSOR PROTEIN NARX-RELATED"/>
    <property type="match status" value="1"/>
</dbReference>
<dbReference type="InterPro" id="IPR003594">
    <property type="entry name" value="HATPase_dom"/>
</dbReference>
<evidence type="ECO:0000259" key="9">
    <source>
        <dbReference type="Pfam" id="PF23540"/>
    </source>
</evidence>
<dbReference type="CDD" id="cd16917">
    <property type="entry name" value="HATPase_UhpB-NarQ-NarX-like"/>
    <property type="match status" value="1"/>
</dbReference>